<dbReference type="GO" id="GO:0016020">
    <property type="term" value="C:membrane"/>
    <property type="evidence" value="ECO:0007669"/>
    <property type="project" value="UniProtKB-SubCell"/>
</dbReference>
<reference evidence="19" key="1">
    <citation type="submission" date="2022-11" db="UniProtKB">
        <authorList>
            <consortium name="EnsemblMetazoa"/>
        </authorList>
    </citation>
    <scope>IDENTIFICATION</scope>
</reference>
<dbReference type="PROSITE" id="PS50022">
    <property type="entry name" value="FA58C_3"/>
    <property type="match status" value="1"/>
</dbReference>
<dbReference type="SMART" id="SM00181">
    <property type="entry name" value="EGF"/>
    <property type="match status" value="2"/>
</dbReference>
<feature type="domain" description="EGF-like" evidence="18">
    <location>
        <begin position="958"/>
        <end position="994"/>
    </location>
</feature>
<feature type="disulfide bond" evidence="12">
    <location>
        <begin position="930"/>
        <end position="957"/>
    </location>
</feature>
<evidence type="ECO:0000313" key="19">
    <source>
        <dbReference type="EnsemblMetazoa" id="XP_038044067.1"/>
    </source>
</evidence>
<dbReference type="SMART" id="SM00231">
    <property type="entry name" value="FA58C"/>
    <property type="match status" value="1"/>
</dbReference>
<dbReference type="Gene3D" id="2.60.120.200">
    <property type="match status" value="4"/>
</dbReference>
<dbReference type="InterPro" id="IPR000742">
    <property type="entry name" value="EGF"/>
</dbReference>
<dbReference type="SMART" id="SM00282">
    <property type="entry name" value="LamG"/>
    <property type="match status" value="4"/>
</dbReference>
<feature type="domain" description="F5/8 type C" evidence="16">
    <location>
        <begin position="23"/>
        <end position="170"/>
    </location>
</feature>
<dbReference type="InterPro" id="IPR001881">
    <property type="entry name" value="EGF-like_Ca-bd_dom"/>
</dbReference>
<evidence type="ECO:0000256" key="2">
    <source>
        <dbReference type="ARBA" id="ARBA00004479"/>
    </source>
</evidence>
<feature type="domain" description="Laminin G" evidence="17">
    <location>
        <begin position="172"/>
        <end position="368"/>
    </location>
</feature>
<organism evidence="19 20">
    <name type="scientific">Patiria miniata</name>
    <name type="common">Bat star</name>
    <name type="synonym">Asterina miniata</name>
    <dbReference type="NCBI Taxonomy" id="46514"/>
    <lineage>
        <taxon>Eukaryota</taxon>
        <taxon>Metazoa</taxon>
        <taxon>Echinodermata</taxon>
        <taxon>Eleutherozoa</taxon>
        <taxon>Asterozoa</taxon>
        <taxon>Asteroidea</taxon>
        <taxon>Valvatacea</taxon>
        <taxon>Valvatida</taxon>
        <taxon>Asterinidae</taxon>
        <taxon>Patiria</taxon>
    </lineage>
</organism>
<dbReference type="PANTHER" id="PTHR15036">
    <property type="entry name" value="PIKACHURIN-LIKE PROTEIN"/>
    <property type="match status" value="1"/>
</dbReference>
<dbReference type="Gene3D" id="2.60.120.1000">
    <property type="match status" value="1"/>
</dbReference>
<keyword evidence="5 14" id="KW-0812">Transmembrane</keyword>
<comment type="caution">
    <text evidence="11">Lacks conserved residue(s) required for the propagation of feature annotation.</text>
</comment>
<evidence type="ECO:0000259" key="18">
    <source>
        <dbReference type="PROSITE" id="PS50026"/>
    </source>
</evidence>
<evidence type="ECO:0000256" key="11">
    <source>
        <dbReference type="PROSITE-ProRule" id="PRU00076"/>
    </source>
</evidence>
<evidence type="ECO:0000256" key="4">
    <source>
        <dbReference type="ARBA" id="ARBA00022536"/>
    </source>
</evidence>
<evidence type="ECO:0000256" key="13">
    <source>
        <dbReference type="SAM" id="MobiDB-lite"/>
    </source>
</evidence>
<comment type="similarity">
    <text evidence="3">Belongs to the neurexin family.</text>
</comment>
<keyword evidence="9 14" id="KW-0472">Membrane</keyword>
<dbReference type="InterPro" id="IPR001791">
    <property type="entry name" value="Laminin_G"/>
</dbReference>
<sequence length="1283" mass="139858">MGTLSSLGLLLFLASSCVAQSGCQLPLGMESGAILDSQITATSTVNILEGPRYARLHKRDGGGGWTAGTQDLSQYLTIDLGGVATVTAVATQGRFGTNDYVTEYKLMYSVDGSKWTTYSDGDADKAFQGNSNGNLAHKNVLPSSIEARYVRFNPTQFNDRLSMRVEVYGCLKETAYFDGTSYIKYDTSQAPNHIQSFEDLIQMRFRTSQPDGLLVAGIGRHSDYVFLQLRGGKVLLSVNLGDASGGTPSGATLLEGGSLLDDNQWHLVQYKRQRQTVELVVDGVTVAVRTNGHFTRLDLDKEMTIGGTSVSQHRGLSSTQFFVGCLQNVLLSNSVEPSSLGTALNFIKGLREKAYSTLSLIGNLEYDCRGETTVPATFPSKSSHIQWPGPSLSQNFTISLKFRTFSASGLLVNNQLVSSTGGYITVGLNEGTPVVILKTGSSAAIEIPGVGSDLNDGRWHSVHLEMANNVIRWTVDGESDVIQRSFSITTNEKFYVGGSTEDSSKTGPLLGFLGCMMDVILGDTRIDFRTILDGNMPQGASSEDVDIDTCSLEDWCTPSPCANNGKCVSDWDTFTCSCTNTGYTGTTCSISQHSSMCEFAGTHTIDPDGSGPLPPVEVECERQDDVVFTVIHHDAETTEDVPPGSLEPGSYSRDVVYQASNDQVKALLDMSEYCEQHIKYECNKAKLLNSPNGEPYGWWVNRNGQKMNYWGGAAPGTGKCACGLFETCYDNTKWCNCDANDAPNKMDQGLLRHKQFLPVKQLRFGDVKATGSSAKHTLGPLKCRGSAYLANVVTFRSREAHLLFPILSVDAKALIVSLEFKTTQASAVLAAADGPDDTFVQLELYETQMVHFSFDYGAGRKEVRVGMSSPINDNEWHHVMLTLDTKAATLAIDRGQTATTEFNMGKLRLRLTDNYFIGTSTLQSEGFVGCMRNLQINGRFVDMVAASKSARQVETGCSGKCDEEPCLNEGKCIETYDEIECQCDLTAFEGPYCSREIGGRMESGSEVTYKVPIADVQDSEMDVITLAFTTDNARGRLLRVENSQSESFEEIAIQNPEGYLTFTYKLGSGEPIVLTSEHNFTDGKHHYVKMERDGNEAKLKVDGYEPVTLMTPGVDTTFAGVDRVYVGSTEEANTFQGCISRVKFNDIYPLKNYFMEPRPDSVTSAGNLQKSRCNVEEAVPAAAIPKPLPQPTEVTPTEPAEPLPPAGQNLSGGDKAAIAFVVIILLLALIILVLLILRYKFQHKGMYHTNEAKGAEAAGDADTAVMMTGAKQLKPEKKKEWYI</sequence>
<evidence type="ECO:0000313" key="20">
    <source>
        <dbReference type="Proteomes" id="UP000887568"/>
    </source>
</evidence>
<dbReference type="PANTHER" id="PTHR15036:SF49">
    <property type="entry name" value="AXOTACTIN"/>
    <property type="match status" value="1"/>
</dbReference>
<dbReference type="PROSITE" id="PS50026">
    <property type="entry name" value="EGF_3"/>
    <property type="match status" value="2"/>
</dbReference>
<dbReference type="OMA" id="GWNCGRE"/>
<evidence type="ECO:0000256" key="15">
    <source>
        <dbReference type="SAM" id="SignalP"/>
    </source>
</evidence>
<dbReference type="PROSITE" id="PS01286">
    <property type="entry name" value="FA58C_2"/>
    <property type="match status" value="1"/>
</dbReference>
<keyword evidence="20" id="KW-1185">Reference proteome</keyword>
<feature type="region of interest" description="Disordered" evidence="13">
    <location>
        <begin position="1181"/>
        <end position="1208"/>
    </location>
</feature>
<keyword evidence="4 11" id="KW-0245">EGF-like domain</keyword>
<dbReference type="FunFam" id="2.60.120.260:FF:000016">
    <property type="entry name" value="Contactin-associated protein-like 4 isoform 1"/>
    <property type="match status" value="1"/>
</dbReference>
<name>A0A913YXH3_PATMI</name>
<proteinExistence type="inferred from homology"/>
<dbReference type="Pfam" id="PF00008">
    <property type="entry name" value="EGF"/>
    <property type="match status" value="1"/>
</dbReference>
<dbReference type="InterPro" id="IPR013320">
    <property type="entry name" value="ConA-like_dom_sf"/>
</dbReference>
<feature type="domain" description="Laminin G" evidence="17">
    <location>
        <begin position="374"/>
        <end position="550"/>
    </location>
</feature>
<dbReference type="OrthoDB" id="26719at2759"/>
<dbReference type="GO" id="GO:0070161">
    <property type="term" value="C:anchoring junction"/>
    <property type="evidence" value="ECO:0007669"/>
    <property type="project" value="UniProtKB-SubCell"/>
</dbReference>
<dbReference type="CDD" id="cd00110">
    <property type="entry name" value="LamG"/>
    <property type="match status" value="4"/>
</dbReference>
<dbReference type="Proteomes" id="UP000887568">
    <property type="component" value="Unplaced"/>
</dbReference>
<dbReference type="Pfam" id="PF00754">
    <property type="entry name" value="F5_F8_type_C"/>
    <property type="match status" value="1"/>
</dbReference>
<dbReference type="SUPFAM" id="SSF49899">
    <property type="entry name" value="Concanavalin A-like lectins/glucanases"/>
    <property type="match status" value="4"/>
</dbReference>
<dbReference type="InterPro" id="IPR050372">
    <property type="entry name" value="Neurexin-related_CASP"/>
</dbReference>
<dbReference type="SMART" id="SM00179">
    <property type="entry name" value="EGF_CA"/>
    <property type="match status" value="1"/>
</dbReference>
<evidence type="ECO:0000259" key="16">
    <source>
        <dbReference type="PROSITE" id="PS50022"/>
    </source>
</evidence>
<evidence type="ECO:0000256" key="14">
    <source>
        <dbReference type="SAM" id="Phobius"/>
    </source>
</evidence>
<dbReference type="SUPFAM" id="SSF49785">
    <property type="entry name" value="Galactose-binding domain-like"/>
    <property type="match status" value="1"/>
</dbReference>
<evidence type="ECO:0000256" key="10">
    <source>
        <dbReference type="ARBA" id="ARBA00023157"/>
    </source>
</evidence>
<feature type="domain" description="Laminin G" evidence="17">
    <location>
        <begin position="791"/>
        <end position="957"/>
    </location>
</feature>
<dbReference type="RefSeq" id="XP_038044067.1">
    <property type="nucleotide sequence ID" value="XM_038188139.1"/>
</dbReference>
<keyword evidence="8 14" id="KW-1133">Transmembrane helix</keyword>
<evidence type="ECO:0000256" key="9">
    <source>
        <dbReference type="ARBA" id="ARBA00023136"/>
    </source>
</evidence>
<dbReference type="PROSITE" id="PS01285">
    <property type="entry name" value="FA58C_1"/>
    <property type="match status" value="1"/>
</dbReference>
<evidence type="ECO:0000259" key="17">
    <source>
        <dbReference type="PROSITE" id="PS50025"/>
    </source>
</evidence>
<feature type="chain" id="PRO_5037849621" evidence="15">
    <location>
        <begin position="20"/>
        <end position="1283"/>
    </location>
</feature>
<dbReference type="InterPro" id="IPR000421">
    <property type="entry name" value="FA58C"/>
</dbReference>
<dbReference type="GeneID" id="119718742"/>
<dbReference type="GO" id="GO:0005509">
    <property type="term" value="F:calcium ion binding"/>
    <property type="evidence" value="ECO:0007669"/>
    <property type="project" value="InterPro"/>
</dbReference>
<feature type="domain" description="EGF-like" evidence="18">
    <location>
        <begin position="552"/>
        <end position="589"/>
    </location>
</feature>
<accession>A0A913YXH3</accession>
<dbReference type="EnsemblMetazoa" id="XM_038188139.1">
    <property type="protein sequence ID" value="XP_038044067.1"/>
    <property type="gene ID" value="LOC119718742"/>
</dbReference>
<evidence type="ECO:0000256" key="12">
    <source>
        <dbReference type="PROSITE-ProRule" id="PRU00122"/>
    </source>
</evidence>
<feature type="signal peptide" evidence="15">
    <location>
        <begin position="1"/>
        <end position="19"/>
    </location>
</feature>
<keyword evidence="6 15" id="KW-0732">Signal</keyword>
<keyword evidence="7" id="KW-0965">Cell junction</keyword>
<feature type="transmembrane region" description="Helical" evidence="14">
    <location>
        <begin position="1216"/>
        <end position="1237"/>
    </location>
</feature>
<dbReference type="Gene3D" id="2.10.25.10">
    <property type="entry name" value="Laminin"/>
    <property type="match status" value="1"/>
</dbReference>
<evidence type="ECO:0000256" key="8">
    <source>
        <dbReference type="ARBA" id="ARBA00022989"/>
    </source>
</evidence>
<dbReference type="CDD" id="cd00057">
    <property type="entry name" value="FA58C"/>
    <property type="match status" value="1"/>
</dbReference>
<evidence type="ECO:0000256" key="7">
    <source>
        <dbReference type="ARBA" id="ARBA00022949"/>
    </source>
</evidence>
<dbReference type="CDD" id="cd00054">
    <property type="entry name" value="EGF_CA"/>
    <property type="match status" value="1"/>
</dbReference>
<evidence type="ECO:0000256" key="1">
    <source>
        <dbReference type="ARBA" id="ARBA00004282"/>
    </source>
</evidence>
<dbReference type="Gene3D" id="2.60.120.260">
    <property type="entry name" value="Galactose-binding domain-like"/>
    <property type="match status" value="1"/>
</dbReference>
<dbReference type="InterPro" id="IPR003585">
    <property type="entry name" value="Neurexin-like"/>
</dbReference>
<feature type="domain" description="Laminin G" evidence="17">
    <location>
        <begin position="998"/>
        <end position="1173"/>
    </location>
</feature>
<dbReference type="Pfam" id="PF02210">
    <property type="entry name" value="Laminin_G_2"/>
    <property type="match status" value="4"/>
</dbReference>
<evidence type="ECO:0000256" key="6">
    <source>
        <dbReference type="ARBA" id="ARBA00022729"/>
    </source>
</evidence>
<dbReference type="SMART" id="SM00294">
    <property type="entry name" value="4.1m"/>
    <property type="match status" value="1"/>
</dbReference>
<dbReference type="InterPro" id="IPR008979">
    <property type="entry name" value="Galactose-bd-like_sf"/>
</dbReference>
<evidence type="ECO:0000256" key="5">
    <source>
        <dbReference type="ARBA" id="ARBA00022692"/>
    </source>
</evidence>
<evidence type="ECO:0000256" key="3">
    <source>
        <dbReference type="ARBA" id="ARBA00010241"/>
    </source>
</evidence>
<dbReference type="PROSITE" id="PS50025">
    <property type="entry name" value="LAM_G_DOMAIN"/>
    <property type="match status" value="4"/>
</dbReference>
<keyword evidence="10 12" id="KW-1015">Disulfide bond</keyword>
<protein>
    <submittedName>
        <fullName evidence="19">Uncharacterized protein</fullName>
    </submittedName>
</protein>
<comment type="subcellular location">
    <subcellularLocation>
        <location evidence="1">Cell junction</location>
    </subcellularLocation>
    <subcellularLocation>
        <location evidence="2">Membrane</location>
        <topology evidence="2">Single-pass type I membrane protein</topology>
    </subcellularLocation>
</comment>